<dbReference type="RefSeq" id="WP_091854409.1">
    <property type="nucleotide sequence ID" value="NZ_FOHZ01000025.1"/>
</dbReference>
<reference evidence="2" key="1">
    <citation type="submission" date="2016-10" db="EMBL/GenBank/DDBJ databases">
        <authorList>
            <person name="Varghese N."/>
            <person name="Submissions S."/>
        </authorList>
    </citation>
    <scope>NUCLEOTIDE SEQUENCE [LARGE SCALE GENOMIC DNA]</scope>
    <source>
        <strain evidence="2">CGMCC 1.6489</strain>
    </source>
</reference>
<proteinExistence type="predicted"/>
<dbReference type="Proteomes" id="UP000198762">
    <property type="component" value="Unassembled WGS sequence"/>
</dbReference>
<protein>
    <submittedName>
        <fullName evidence="1">Uncharacterized protein</fullName>
    </submittedName>
</protein>
<gene>
    <name evidence="1" type="ORF">SAMN04487962_12531</name>
</gene>
<name>A0A1I0H8B9_9GAMM</name>
<keyword evidence="2" id="KW-1185">Reference proteome</keyword>
<accession>A0A1I0H8B9</accession>
<evidence type="ECO:0000313" key="2">
    <source>
        <dbReference type="Proteomes" id="UP000198762"/>
    </source>
</evidence>
<dbReference type="STRING" id="430453.SAMN04487962_12531"/>
<dbReference type="AlphaFoldDB" id="A0A1I0H8B9"/>
<dbReference type="EMBL" id="FOHZ01000025">
    <property type="protein sequence ID" value="SET79963.1"/>
    <property type="molecule type" value="Genomic_DNA"/>
</dbReference>
<sequence>MAFDGSLNLAFTASAPMTQGVLVMPFSAYAPVIKLDTELEKRVTYHLYVTTQNGQVELPIKSFQSRLRLEGTSFVSAVAPAFDGLADLNKGDQVSITQRVEYFSKDATESEIASGKLTQTYLSESSDKNTLQINANQKYQVPGAPKTVEIQQVQYVSNQADGNLLLRIRPTDIQPGDQIFFRGVERRVREIVLIVDDTLSVMEVQCG</sequence>
<organism evidence="1 2">
    <name type="scientific">Marinobacter segnicrescens</name>
    <dbReference type="NCBI Taxonomy" id="430453"/>
    <lineage>
        <taxon>Bacteria</taxon>
        <taxon>Pseudomonadati</taxon>
        <taxon>Pseudomonadota</taxon>
        <taxon>Gammaproteobacteria</taxon>
        <taxon>Pseudomonadales</taxon>
        <taxon>Marinobacteraceae</taxon>
        <taxon>Marinobacter</taxon>
    </lineage>
</organism>
<evidence type="ECO:0000313" key="1">
    <source>
        <dbReference type="EMBL" id="SET79963.1"/>
    </source>
</evidence>